<accession>A0ABN9G393</accession>
<protein>
    <submittedName>
        <fullName evidence="1">Uncharacterized protein</fullName>
    </submittedName>
</protein>
<evidence type="ECO:0000313" key="2">
    <source>
        <dbReference type="Proteomes" id="UP001162483"/>
    </source>
</evidence>
<dbReference type="EMBL" id="CATNWA010017837">
    <property type="protein sequence ID" value="CAI9603424.1"/>
    <property type="molecule type" value="Genomic_DNA"/>
</dbReference>
<gene>
    <name evidence="1" type="ORF">SPARVUS_LOCUS13303594</name>
</gene>
<reference evidence="1" key="1">
    <citation type="submission" date="2023-05" db="EMBL/GenBank/DDBJ databases">
        <authorList>
            <person name="Stuckert A."/>
        </authorList>
    </citation>
    <scope>NUCLEOTIDE SEQUENCE</scope>
</reference>
<sequence length="41" mass="4325">MASPPCLCRLPGSSQHLDLVSAVSSGHSKTLIVVQDLCMRS</sequence>
<comment type="caution">
    <text evidence="1">The sequence shown here is derived from an EMBL/GenBank/DDBJ whole genome shotgun (WGS) entry which is preliminary data.</text>
</comment>
<dbReference type="Proteomes" id="UP001162483">
    <property type="component" value="Unassembled WGS sequence"/>
</dbReference>
<organism evidence="1 2">
    <name type="scientific">Staurois parvus</name>
    <dbReference type="NCBI Taxonomy" id="386267"/>
    <lineage>
        <taxon>Eukaryota</taxon>
        <taxon>Metazoa</taxon>
        <taxon>Chordata</taxon>
        <taxon>Craniata</taxon>
        <taxon>Vertebrata</taxon>
        <taxon>Euteleostomi</taxon>
        <taxon>Amphibia</taxon>
        <taxon>Batrachia</taxon>
        <taxon>Anura</taxon>
        <taxon>Neobatrachia</taxon>
        <taxon>Ranoidea</taxon>
        <taxon>Ranidae</taxon>
        <taxon>Staurois</taxon>
    </lineage>
</organism>
<name>A0ABN9G393_9NEOB</name>
<proteinExistence type="predicted"/>
<keyword evidence="2" id="KW-1185">Reference proteome</keyword>
<evidence type="ECO:0000313" key="1">
    <source>
        <dbReference type="EMBL" id="CAI9603424.1"/>
    </source>
</evidence>